<accession>A0ABS5ZFH0</accession>
<dbReference type="CDD" id="cd06257">
    <property type="entry name" value="DnaJ"/>
    <property type="match status" value="1"/>
</dbReference>
<dbReference type="InterPro" id="IPR001623">
    <property type="entry name" value="DnaJ_domain"/>
</dbReference>
<dbReference type="Proteomes" id="UP000690515">
    <property type="component" value="Unassembled WGS sequence"/>
</dbReference>
<dbReference type="SUPFAM" id="SSF46565">
    <property type="entry name" value="Chaperone J-domain"/>
    <property type="match status" value="1"/>
</dbReference>
<reference evidence="3 4" key="1">
    <citation type="submission" date="2021-04" db="EMBL/GenBank/DDBJ databases">
        <authorList>
            <person name="Pira H."/>
            <person name="Risdian C."/>
            <person name="Wink J."/>
        </authorList>
    </citation>
    <scope>NUCLEOTIDE SEQUENCE [LARGE SCALE GENOMIC DNA]</scope>
    <source>
        <strain evidence="3 4">WH53</strain>
    </source>
</reference>
<organism evidence="3 4">
    <name type="scientific">Zooshikella harenae</name>
    <dbReference type="NCBI Taxonomy" id="2827238"/>
    <lineage>
        <taxon>Bacteria</taxon>
        <taxon>Pseudomonadati</taxon>
        <taxon>Pseudomonadota</taxon>
        <taxon>Gammaproteobacteria</taxon>
        <taxon>Oceanospirillales</taxon>
        <taxon>Zooshikellaceae</taxon>
        <taxon>Zooshikella</taxon>
    </lineage>
</organism>
<dbReference type="RefSeq" id="WP_215821029.1">
    <property type="nucleotide sequence ID" value="NZ_JAGSOY010000049.1"/>
</dbReference>
<gene>
    <name evidence="3" type="ORF">KCG35_17210</name>
</gene>
<proteinExistence type="predicted"/>
<dbReference type="InterPro" id="IPR036869">
    <property type="entry name" value="J_dom_sf"/>
</dbReference>
<dbReference type="EMBL" id="JAGSOY010000049">
    <property type="protein sequence ID" value="MBU2712809.1"/>
    <property type="molecule type" value="Genomic_DNA"/>
</dbReference>
<protein>
    <submittedName>
        <fullName evidence="3">J domain-containing protein</fullName>
    </submittedName>
</protein>
<evidence type="ECO:0000313" key="3">
    <source>
        <dbReference type="EMBL" id="MBU2712809.1"/>
    </source>
</evidence>
<evidence type="ECO:0000256" key="2">
    <source>
        <dbReference type="SAM" id="Coils"/>
    </source>
</evidence>
<dbReference type="Gene3D" id="1.10.287.110">
    <property type="entry name" value="DnaJ domain"/>
    <property type="match status" value="1"/>
</dbReference>
<comment type="caution">
    <text evidence="3">The sequence shown here is derived from an EMBL/GenBank/DDBJ whole genome shotgun (WGS) entry which is preliminary data.</text>
</comment>
<name>A0ABS5ZFH0_9GAMM</name>
<evidence type="ECO:0000256" key="1">
    <source>
        <dbReference type="ARBA" id="ARBA00023186"/>
    </source>
</evidence>
<keyword evidence="1" id="KW-0143">Chaperone</keyword>
<feature type="coiled-coil region" evidence="2">
    <location>
        <begin position="349"/>
        <end position="376"/>
    </location>
</feature>
<keyword evidence="4" id="KW-1185">Reference proteome</keyword>
<evidence type="ECO:0000313" key="4">
    <source>
        <dbReference type="Proteomes" id="UP000690515"/>
    </source>
</evidence>
<sequence>MTTLTITDIATKSASKTATSKEWKKLQNLWSEIEKKQARNLRYEKKLADFFDEFKEHVQTLEQGLCVAMEKYIRHLLTFVSRKTIKGSQREMLYAWIEEELSTLEANPFRQFSTDPLREDFHQTVLNFTHKPLQQLTFDAEEFSYLREELADFIGKKAFQISDEELTDLLKEPSALKNFIETYMQEDPHAFDDEAHEDIDWDTFDNEHFNNRFSEQRHQPTSEKGLAFFKDKEITKLYRQLANRFHPDKELNPEKKEQKKILMQQLSQAKKEKDTVAMIILAQTHLPDFEFKLDKQTFTGLQAALQDKITQLNQAYYQLQQGSDIQSQAWQKFGGGNKYLREKNITEYASYLGDQAEQLEQEIAELKTVKAMQVALRNRLNQESLYELFADEIFG</sequence>
<keyword evidence="2" id="KW-0175">Coiled coil</keyword>